<organism evidence="5 6">
    <name type="scientific">Actinomadura alba</name>
    <dbReference type="NCBI Taxonomy" id="406431"/>
    <lineage>
        <taxon>Bacteria</taxon>
        <taxon>Bacillati</taxon>
        <taxon>Actinomycetota</taxon>
        <taxon>Actinomycetes</taxon>
        <taxon>Streptosporangiales</taxon>
        <taxon>Thermomonosporaceae</taxon>
        <taxon>Actinomadura</taxon>
    </lineage>
</organism>
<accession>A0ABR7LW35</accession>
<dbReference type="InterPro" id="IPR054746">
    <property type="entry name" value="GLMA-like_second"/>
</dbReference>
<dbReference type="Proteomes" id="UP000805614">
    <property type="component" value="Unassembled WGS sequence"/>
</dbReference>
<feature type="domain" description="Glycoside hydrolase 35 catalytic" evidence="3">
    <location>
        <begin position="8"/>
        <end position="177"/>
    </location>
</feature>
<dbReference type="PANTHER" id="PTHR23421">
    <property type="entry name" value="BETA-GALACTOSIDASE RELATED"/>
    <property type="match status" value="1"/>
</dbReference>
<dbReference type="Pfam" id="PF22369">
    <property type="entry name" value="GLMA_2nd"/>
    <property type="match status" value="1"/>
</dbReference>
<evidence type="ECO:0000313" key="6">
    <source>
        <dbReference type="Proteomes" id="UP000805614"/>
    </source>
</evidence>
<proteinExistence type="inferred from homology"/>
<feature type="domain" description="GLMA-like second" evidence="4">
    <location>
        <begin position="470"/>
        <end position="564"/>
    </location>
</feature>
<protein>
    <submittedName>
        <fullName evidence="5">Beta-galactosidase</fullName>
    </submittedName>
</protein>
<evidence type="ECO:0000313" key="5">
    <source>
        <dbReference type="EMBL" id="MBC6468794.1"/>
    </source>
</evidence>
<dbReference type="Gene3D" id="3.20.20.80">
    <property type="entry name" value="Glycosidases"/>
    <property type="match status" value="1"/>
</dbReference>
<keyword evidence="6" id="KW-1185">Reference proteome</keyword>
<evidence type="ECO:0000256" key="2">
    <source>
        <dbReference type="RuleBase" id="RU003679"/>
    </source>
</evidence>
<dbReference type="InterPro" id="IPR031330">
    <property type="entry name" value="Gly_Hdrlase_35_cat"/>
</dbReference>
<dbReference type="PRINTS" id="PR00742">
    <property type="entry name" value="GLHYDRLASE35"/>
</dbReference>
<dbReference type="RefSeq" id="WP_187245838.1">
    <property type="nucleotide sequence ID" value="NZ_BAAAOK010000035.1"/>
</dbReference>
<name>A0ABR7LW35_9ACTN</name>
<reference evidence="5 6" key="1">
    <citation type="submission" date="2020-06" db="EMBL/GenBank/DDBJ databases">
        <title>Actinomadura xiongansis sp. nov., isolated from soil of Baiyangdian.</title>
        <authorList>
            <person name="Zhang X."/>
        </authorList>
    </citation>
    <scope>NUCLEOTIDE SEQUENCE [LARGE SCALE GENOMIC DNA]</scope>
    <source>
        <strain evidence="5 6">HBUM206468</strain>
    </source>
</reference>
<dbReference type="InterPro" id="IPR001944">
    <property type="entry name" value="Glycoside_Hdrlase_35"/>
</dbReference>
<comment type="similarity">
    <text evidence="1 2">Belongs to the glycosyl hydrolase 35 family.</text>
</comment>
<evidence type="ECO:0000259" key="4">
    <source>
        <dbReference type="Pfam" id="PF22369"/>
    </source>
</evidence>
<dbReference type="SUPFAM" id="SSF51445">
    <property type="entry name" value="(Trans)glycosidases"/>
    <property type="match status" value="1"/>
</dbReference>
<evidence type="ECO:0000256" key="1">
    <source>
        <dbReference type="ARBA" id="ARBA00009809"/>
    </source>
</evidence>
<sequence>MIEITDKQIVIDGEPRVVMAGEIHYFRVAREEWEQRILLLKEAGCNAVASYIPWLWHELPDGTIDVTGETRPERDVAAFIDLCAEHGLWFIARPGPFIMAELKNEGLPYRLYTEHPEIVPVGWDAKPASSRTVDYLAPAYVEECGRWFAAIMPLIAQRLQPAGGNVIAVQLDNEIGMLAWVTNGPDLTDHLVADFSEWARRRNNGTAPYPLGLTEVRSPQEEWAGPLREDLALFMRDRFRRYVETLRAMAEAQGVEGVPFLVNIHGTEGGSGEPFPIGISQLVETYAGVPGMLSGSDHYMGEMTLSTTTDLYVINAFMDAVHGPGQPTTSLEFEAGSGDYGGGLDLQYDPSTVDLKTRRSLAQGNRMVNYYLFAGGINPPLEEPVGDGNDRISFTGERHGTAAPVGPEGQKGMTYDATSRVVHAVRVHERWLARMEEDHDAVQLGLVLDAYATEYHHPDSALMTEVVEDLQRHRGAGPRRALVRSLLLGGYRFGAVHLQRDEPSGVVVLSSGRHLPPEVQQGLVDHLAHGGGVLLLGRVPERDLAGARCTILADALGLRASEVIWDREQYFPSVVASGWAAPWPETRVGWFQSVEYERGEAVLRGVDGAVCGVDVAVGEGRAIVLAAELPSAPVLFSRAMQRLGVSPGLGLESDVPGLLATTTSTADGERLLHLANVTGHEVTGRLALDGTPVGDGSPLLVPPRTGAMLALGLDTPLGRLEWANAELAEVGDSFLAFHPGLGGDGATVVVLRGASDLTAKEAEGVTVERDGDVQTVRSRSGRLVVGTAFSPDPHSP</sequence>
<gene>
    <name evidence="5" type="ORF">HKK74_25340</name>
</gene>
<dbReference type="EMBL" id="JABVEC010000021">
    <property type="protein sequence ID" value="MBC6468794.1"/>
    <property type="molecule type" value="Genomic_DNA"/>
</dbReference>
<dbReference type="Pfam" id="PF01301">
    <property type="entry name" value="Glyco_hydro_35"/>
    <property type="match status" value="1"/>
</dbReference>
<dbReference type="InterPro" id="IPR017853">
    <property type="entry name" value="GH"/>
</dbReference>
<comment type="caution">
    <text evidence="5">The sequence shown here is derived from an EMBL/GenBank/DDBJ whole genome shotgun (WGS) entry which is preliminary data.</text>
</comment>
<evidence type="ECO:0000259" key="3">
    <source>
        <dbReference type="Pfam" id="PF01301"/>
    </source>
</evidence>